<accession>A0AAD5QHR2</accession>
<dbReference type="EMBL" id="JAHQIW010001050">
    <property type="protein sequence ID" value="KAJ1351327.1"/>
    <property type="molecule type" value="Genomic_DNA"/>
</dbReference>
<dbReference type="AlphaFoldDB" id="A0AAD5QHR2"/>
<protein>
    <submittedName>
        <fullName evidence="1">Uncharacterized protein</fullName>
    </submittedName>
</protein>
<dbReference type="Proteomes" id="UP001196413">
    <property type="component" value="Unassembled WGS sequence"/>
</dbReference>
<proteinExistence type="predicted"/>
<name>A0AAD5QHR2_PARTN</name>
<reference evidence="1" key="1">
    <citation type="submission" date="2021-06" db="EMBL/GenBank/DDBJ databases">
        <title>Parelaphostrongylus tenuis whole genome reference sequence.</title>
        <authorList>
            <person name="Garwood T.J."/>
            <person name="Larsen P.A."/>
            <person name="Fountain-Jones N.M."/>
            <person name="Garbe J.R."/>
            <person name="Macchietto M.G."/>
            <person name="Kania S.A."/>
            <person name="Gerhold R.W."/>
            <person name="Richards J.E."/>
            <person name="Wolf T.M."/>
        </authorList>
    </citation>
    <scope>NUCLEOTIDE SEQUENCE</scope>
    <source>
        <strain evidence="1">MNPRO001-30</strain>
        <tissue evidence="1">Meninges</tissue>
    </source>
</reference>
<gene>
    <name evidence="1" type="ORF">KIN20_007313</name>
</gene>
<organism evidence="1 2">
    <name type="scientific">Parelaphostrongylus tenuis</name>
    <name type="common">Meningeal worm</name>
    <dbReference type="NCBI Taxonomy" id="148309"/>
    <lineage>
        <taxon>Eukaryota</taxon>
        <taxon>Metazoa</taxon>
        <taxon>Ecdysozoa</taxon>
        <taxon>Nematoda</taxon>
        <taxon>Chromadorea</taxon>
        <taxon>Rhabditida</taxon>
        <taxon>Rhabditina</taxon>
        <taxon>Rhabditomorpha</taxon>
        <taxon>Strongyloidea</taxon>
        <taxon>Metastrongylidae</taxon>
        <taxon>Parelaphostrongylus</taxon>
    </lineage>
</organism>
<comment type="caution">
    <text evidence="1">The sequence shown here is derived from an EMBL/GenBank/DDBJ whole genome shotgun (WGS) entry which is preliminary data.</text>
</comment>
<evidence type="ECO:0000313" key="2">
    <source>
        <dbReference type="Proteomes" id="UP001196413"/>
    </source>
</evidence>
<sequence length="71" mass="7672">MAFSTDAAARAQVPLISPNLGSTEAFVKRLLIQGSVPNSQKIFLSNYLVIRSSVVRDDSAWCGGFNTRLGQ</sequence>
<keyword evidence="2" id="KW-1185">Reference proteome</keyword>
<evidence type="ECO:0000313" key="1">
    <source>
        <dbReference type="EMBL" id="KAJ1351327.1"/>
    </source>
</evidence>